<feature type="region of interest" description="Disordered" evidence="1">
    <location>
        <begin position="31"/>
        <end position="52"/>
    </location>
</feature>
<comment type="caution">
    <text evidence="2">The sequence shown here is derived from an EMBL/GenBank/DDBJ whole genome shotgun (WGS) entry which is preliminary data.</text>
</comment>
<evidence type="ECO:0000313" key="3">
    <source>
        <dbReference type="Proteomes" id="UP000765509"/>
    </source>
</evidence>
<evidence type="ECO:0000256" key="1">
    <source>
        <dbReference type="SAM" id="MobiDB-lite"/>
    </source>
</evidence>
<protein>
    <submittedName>
        <fullName evidence="2">Uncharacterized protein</fullName>
    </submittedName>
</protein>
<accession>A0A9Q3D8M5</accession>
<dbReference type="AlphaFoldDB" id="A0A9Q3D8M5"/>
<reference evidence="2" key="1">
    <citation type="submission" date="2021-03" db="EMBL/GenBank/DDBJ databases">
        <title>Draft genome sequence of rust myrtle Austropuccinia psidii MF-1, a brazilian biotype.</title>
        <authorList>
            <person name="Quecine M.C."/>
            <person name="Pachon D.M.R."/>
            <person name="Bonatelli M.L."/>
            <person name="Correr F.H."/>
            <person name="Franceschini L.M."/>
            <person name="Leite T.F."/>
            <person name="Margarido G.R.A."/>
            <person name="Almeida C.A."/>
            <person name="Ferrarezi J.A."/>
            <person name="Labate C.A."/>
        </authorList>
    </citation>
    <scope>NUCLEOTIDE SEQUENCE</scope>
    <source>
        <strain evidence="2">MF-1</strain>
    </source>
</reference>
<organism evidence="2 3">
    <name type="scientific">Austropuccinia psidii MF-1</name>
    <dbReference type="NCBI Taxonomy" id="1389203"/>
    <lineage>
        <taxon>Eukaryota</taxon>
        <taxon>Fungi</taxon>
        <taxon>Dikarya</taxon>
        <taxon>Basidiomycota</taxon>
        <taxon>Pucciniomycotina</taxon>
        <taxon>Pucciniomycetes</taxon>
        <taxon>Pucciniales</taxon>
        <taxon>Sphaerophragmiaceae</taxon>
        <taxon>Austropuccinia</taxon>
    </lineage>
</organism>
<dbReference type="EMBL" id="AVOT02013258">
    <property type="protein sequence ID" value="MBW0495722.1"/>
    <property type="molecule type" value="Genomic_DNA"/>
</dbReference>
<keyword evidence="3" id="KW-1185">Reference proteome</keyword>
<proteinExistence type="predicted"/>
<evidence type="ECO:0000313" key="2">
    <source>
        <dbReference type="EMBL" id="MBW0495722.1"/>
    </source>
</evidence>
<name>A0A9Q3D8M5_9BASI</name>
<sequence length="166" mass="18633">MECAALSRRGGMMSRRLRSFYRSMGSYPGISQGPRCRLGEAEDEEGEESVEEDVHEEIEVAASLEGTLEASEAPNIALSDQPLVSQAEPNFLNIMEKMTQFLGQITQEVSLRDNSRATAFKTPLMRAPDSFDGTQAHKVRGFIQYCQLILHNDPEIFFSDRKKVLD</sequence>
<feature type="compositionally biased region" description="Acidic residues" evidence="1">
    <location>
        <begin position="41"/>
        <end position="52"/>
    </location>
</feature>
<dbReference type="Proteomes" id="UP000765509">
    <property type="component" value="Unassembled WGS sequence"/>
</dbReference>
<gene>
    <name evidence="2" type="ORF">O181_035437</name>
</gene>